<reference evidence="2 3" key="1">
    <citation type="submission" date="2024-04" db="EMBL/GenBank/DDBJ databases">
        <authorList>
            <person name="Fracassetti M."/>
        </authorList>
    </citation>
    <scope>NUCLEOTIDE SEQUENCE [LARGE SCALE GENOMIC DNA]</scope>
</reference>
<evidence type="ECO:0000313" key="2">
    <source>
        <dbReference type="EMBL" id="CAL1372011.1"/>
    </source>
</evidence>
<sequence>MSSLLSLLPLSMSGDTKPPEMEVDHSLKPPDGSLVQPAKKSRASTGEGFSSKGRMDVAIVTVTKATEDPDEIASEF</sequence>
<dbReference type="EMBL" id="OZ034815">
    <property type="protein sequence ID" value="CAL1372011.1"/>
    <property type="molecule type" value="Genomic_DNA"/>
</dbReference>
<feature type="compositionally biased region" description="Basic and acidic residues" evidence="1">
    <location>
        <begin position="17"/>
        <end position="28"/>
    </location>
</feature>
<feature type="compositionally biased region" description="Low complexity" evidence="1">
    <location>
        <begin position="1"/>
        <end position="13"/>
    </location>
</feature>
<evidence type="ECO:0000256" key="1">
    <source>
        <dbReference type="SAM" id="MobiDB-lite"/>
    </source>
</evidence>
<keyword evidence="3" id="KW-1185">Reference proteome</keyword>
<gene>
    <name evidence="2" type="ORF">LTRI10_LOCUS14044</name>
</gene>
<feature type="region of interest" description="Disordered" evidence="1">
    <location>
        <begin position="1"/>
        <end position="50"/>
    </location>
</feature>
<protein>
    <submittedName>
        <fullName evidence="2">Uncharacterized protein</fullName>
    </submittedName>
</protein>
<proteinExistence type="predicted"/>
<dbReference type="AlphaFoldDB" id="A0AAV2DE43"/>
<evidence type="ECO:0000313" key="3">
    <source>
        <dbReference type="Proteomes" id="UP001497516"/>
    </source>
</evidence>
<dbReference type="Proteomes" id="UP001497516">
    <property type="component" value="Chromosome 2"/>
</dbReference>
<accession>A0AAV2DE43</accession>
<organism evidence="2 3">
    <name type="scientific">Linum trigynum</name>
    <dbReference type="NCBI Taxonomy" id="586398"/>
    <lineage>
        <taxon>Eukaryota</taxon>
        <taxon>Viridiplantae</taxon>
        <taxon>Streptophyta</taxon>
        <taxon>Embryophyta</taxon>
        <taxon>Tracheophyta</taxon>
        <taxon>Spermatophyta</taxon>
        <taxon>Magnoliopsida</taxon>
        <taxon>eudicotyledons</taxon>
        <taxon>Gunneridae</taxon>
        <taxon>Pentapetalae</taxon>
        <taxon>rosids</taxon>
        <taxon>fabids</taxon>
        <taxon>Malpighiales</taxon>
        <taxon>Linaceae</taxon>
        <taxon>Linum</taxon>
    </lineage>
</organism>
<name>A0AAV2DE43_9ROSI</name>